<keyword evidence="6" id="KW-1133">Transmembrane helix</keyword>
<evidence type="ECO:0000256" key="9">
    <source>
        <dbReference type="SAM" id="MobiDB-lite"/>
    </source>
</evidence>
<feature type="compositionally biased region" description="Gly residues" evidence="9">
    <location>
        <begin position="49"/>
        <end position="61"/>
    </location>
</feature>
<accession>A0A843U2T7</accession>
<dbReference type="GO" id="GO:0016020">
    <property type="term" value="C:membrane"/>
    <property type="evidence" value="ECO:0007669"/>
    <property type="project" value="UniProtKB-SubCell"/>
</dbReference>
<keyword evidence="3" id="KW-0812">Transmembrane</keyword>
<feature type="region of interest" description="Disordered" evidence="9">
    <location>
        <begin position="47"/>
        <end position="74"/>
    </location>
</feature>
<proteinExistence type="predicted"/>
<dbReference type="EMBL" id="NMUH01000295">
    <property type="protein sequence ID" value="MQL76377.1"/>
    <property type="molecule type" value="Genomic_DNA"/>
</dbReference>
<feature type="chain" id="PRO_5032284319" description="Leucine-rich repeat-containing N-terminal plant-type domain-containing protein" evidence="10">
    <location>
        <begin position="22"/>
        <end position="193"/>
    </location>
</feature>
<dbReference type="InterPro" id="IPR013210">
    <property type="entry name" value="LRR_N_plant-typ"/>
</dbReference>
<gene>
    <name evidence="12" type="ORF">Taro_008756</name>
</gene>
<evidence type="ECO:0000256" key="7">
    <source>
        <dbReference type="ARBA" id="ARBA00023136"/>
    </source>
</evidence>
<evidence type="ECO:0000256" key="5">
    <source>
        <dbReference type="ARBA" id="ARBA00022737"/>
    </source>
</evidence>
<sequence length="193" mass="20464">AGMKGGMQCVASFLPFASCSAAARKQGGDGGYGWRRWRHTRAATAVHHGGNGSAQCHGGGSRARSSGARASRERRQAGRGWRRLFCCFVLLLSLVHLCFGDSIPVCKDNEKAALLQFKRSLRDPSNRLSSWTAGIDCCGWSGVGCSNRTGHVVRLALRTPLASNASSNARTGDVDSRLGGEIGPSLLGLRHLA</sequence>
<evidence type="ECO:0000259" key="11">
    <source>
        <dbReference type="Pfam" id="PF08263"/>
    </source>
</evidence>
<dbReference type="Proteomes" id="UP000652761">
    <property type="component" value="Unassembled WGS sequence"/>
</dbReference>
<evidence type="ECO:0000313" key="13">
    <source>
        <dbReference type="Proteomes" id="UP000652761"/>
    </source>
</evidence>
<protein>
    <recommendedName>
        <fullName evidence="11">Leucine-rich repeat-containing N-terminal plant-type domain-containing protein</fullName>
    </recommendedName>
</protein>
<comment type="subcellular location">
    <subcellularLocation>
        <location evidence="1">Membrane</location>
        <topology evidence="1">Single-pass type I membrane protein</topology>
    </subcellularLocation>
</comment>
<evidence type="ECO:0000256" key="1">
    <source>
        <dbReference type="ARBA" id="ARBA00004479"/>
    </source>
</evidence>
<evidence type="ECO:0000256" key="4">
    <source>
        <dbReference type="ARBA" id="ARBA00022729"/>
    </source>
</evidence>
<keyword evidence="8" id="KW-0325">Glycoprotein</keyword>
<feature type="signal peptide" evidence="10">
    <location>
        <begin position="1"/>
        <end position="21"/>
    </location>
</feature>
<reference evidence="12" key="1">
    <citation type="submission" date="2017-07" db="EMBL/GenBank/DDBJ databases">
        <title>Taro Niue Genome Assembly and Annotation.</title>
        <authorList>
            <person name="Atibalentja N."/>
            <person name="Keating K."/>
            <person name="Fields C.J."/>
        </authorList>
    </citation>
    <scope>NUCLEOTIDE SEQUENCE</scope>
    <source>
        <strain evidence="12">Niue_2</strain>
        <tissue evidence="12">Leaf</tissue>
    </source>
</reference>
<feature type="non-terminal residue" evidence="12">
    <location>
        <position position="1"/>
    </location>
</feature>
<organism evidence="12 13">
    <name type="scientific">Colocasia esculenta</name>
    <name type="common">Wild taro</name>
    <name type="synonym">Arum esculentum</name>
    <dbReference type="NCBI Taxonomy" id="4460"/>
    <lineage>
        <taxon>Eukaryota</taxon>
        <taxon>Viridiplantae</taxon>
        <taxon>Streptophyta</taxon>
        <taxon>Embryophyta</taxon>
        <taxon>Tracheophyta</taxon>
        <taxon>Spermatophyta</taxon>
        <taxon>Magnoliopsida</taxon>
        <taxon>Liliopsida</taxon>
        <taxon>Araceae</taxon>
        <taxon>Aroideae</taxon>
        <taxon>Colocasieae</taxon>
        <taxon>Colocasia</taxon>
    </lineage>
</organism>
<dbReference type="InterPro" id="IPR032675">
    <property type="entry name" value="LRR_dom_sf"/>
</dbReference>
<dbReference type="OrthoDB" id="695689at2759"/>
<dbReference type="PANTHER" id="PTHR48063">
    <property type="entry name" value="LRR RECEPTOR-LIKE KINASE"/>
    <property type="match status" value="1"/>
</dbReference>
<evidence type="ECO:0000256" key="3">
    <source>
        <dbReference type="ARBA" id="ARBA00022692"/>
    </source>
</evidence>
<keyword evidence="4 10" id="KW-0732">Signal</keyword>
<dbReference type="PANTHER" id="PTHR48063:SF112">
    <property type="entry name" value="RECEPTOR LIKE PROTEIN 30-LIKE"/>
    <property type="match status" value="1"/>
</dbReference>
<comment type="caution">
    <text evidence="12">The sequence shown here is derived from an EMBL/GenBank/DDBJ whole genome shotgun (WGS) entry which is preliminary data.</text>
</comment>
<dbReference type="AlphaFoldDB" id="A0A843U2T7"/>
<evidence type="ECO:0000256" key="6">
    <source>
        <dbReference type="ARBA" id="ARBA00022989"/>
    </source>
</evidence>
<evidence type="ECO:0000256" key="10">
    <source>
        <dbReference type="SAM" id="SignalP"/>
    </source>
</evidence>
<name>A0A843U2T7_COLES</name>
<keyword evidence="5" id="KW-0677">Repeat</keyword>
<evidence type="ECO:0000313" key="12">
    <source>
        <dbReference type="EMBL" id="MQL76377.1"/>
    </source>
</evidence>
<feature type="domain" description="Leucine-rich repeat-containing N-terminal plant-type" evidence="11">
    <location>
        <begin position="108"/>
        <end position="146"/>
    </location>
</feature>
<evidence type="ECO:0000256" key="8">
    <source>
        <dbReference type="ARBA" id="ARBA00023180"/>
    </source>
</evidence>
<dbReference type="Pfam" id="PF08263">
    <property type="entry name" value="LRRNT_2"/>
    <property type="match status" value="1"/>
</dbReference>
<dbReference type="Gene3D" id="3.80.10.10">
    <property type="entry name" value="Ribonuclease Inhibitor"/>
    <property type="match status" value="1"/>
</dbReference>
<keyword evidence="13" id="KW-1185">Reference proteome</keyword>
<evidence type="ECO:0000256" key="2">
    <source>
        <dbReference type="ARBA" id="ARBA00022614"/>
    </source>
</evidence>
<keyword evidence="7" id="KW-0472">Membrane</keyword>
<dbReference type="InterPro" id="IPR046956">
    <property type="entry name" value="RLP23-like"/>
</dbReference>
<keyword evidence="2" id="KW-0433">Leucine-rich repeat</keyword>